<dbReference type="NCBIfam" id="NF003802">
    <property type="entry name" value="PRK05388.1"/>
    <property type="match status" value="1"/>
</dbReference>
<gene>
    <name evidence="11" type="primary">argJ</name>
    <name evidence="12" type="ORF">DK847_03630</name>
</gene>
<evidence type="ECO:0000256" key="4">
    <source>
        <dbReference type="ARBA" id="ARBA00022490"/>
    </source>
</evidence>
<evidence type="ECO:0000313" key="12">
    <source>
        <dbReference type="EMBL" id="PZF78892.1"/>
    </source>
</evidence>
<comment type="subcellular location">
    <subcellularLocation>
        <location evidence="1 11">Cytoplasm</location>
    </subcellularLocation>
</comment>
<feature type="binding site" evidence="11">
    <location>
        <position position="186"/>
    </location>
    <ligand>
        <name>substrate</name>
    </ligand>
</feature>
<comment type="catalytic activity">
    <reaction evidence="11">
        <text>L-glutamate + acetyl-CoA = N-acetyl-L-glutamate + CoA + H(+)</text>
        <dbReference type="Rhea" id="RHEA:24292"/>
        <dbReference type="ChEBI" id="CHEBI:15378"/>
        <dbReference type="ChEBI" id="CHEBI:29985"/>
        <dbReference type="ChEBI" id="CHEBI:44337"/>
        <dbReference type="ChEBI" id="CHEBI:57287"/>
        <dbReference type="ChEBI" id="CHEBI:57288"/>
        <dbReference type="EC" id="2.3.1.1"/>
    </reaction>
</comment>
<dbReference type="FunFam" id="3.60.70.12:FF:000001">
    <property type="entry name" value="Arginine biosynthesis bifunctional protein ArgJ, chloroplastic"/>
    <property type="match status" value="1"/>
</dbReference>
<evidence type="ECO:0000313" key="13">
    <source>
        <dbReference type="Proteomes" id="UP000248795"/>
    </source>
</evidence>
<proteinExistence type="inferred from homology"/>
<comment type="caution">
    <text evidence="12">The sequence shown here is derived from an EMBL/GenBank/DDBJ whole genome shotgun (WGS) entry which is preliminary data.</text>
</comment>
<feature type="binding site" evidence="11">
    <location>
        <position position="285"/>
    </location>
    <ligand>
        <name>substrate</name>
    </ligand>
</feature>
<sequence>MAQQHQVSPLAPAAFPELPPISGVTLAAAETGIRYKNRPDVLLAVMPAGTTVAGAFTRSKSRSAPVDWCVDSLEGGTARAVVINAGNANAFTGKAGVATVTAVAKAAAKQLGCKPHEIFQASTGVIGEPLDPSFITNALPQLAQQAKPDQWAMAARAIMTTDTFPKAATARVKLGGRTVTINGIAKGSGMIAPDMATMLVFLFTDAAIPAKALQKLLSKAVGKSFNCITVDGDTSTSDTVLLFATGAAGNSTKGLKADGDELKGFAKALNGLCMDLAHQVAKDGEGAEKFIEIAITGAEDDKAAHRIAMSIANSPLVKTAVAGEDANWGRVVMAIGKAGEKAIRDKLKIRIGGITVARNGMRDPAYKEAEIMPHMKGRHIVIEADVGVAKGKARVWTCDLTHAYIDINGSYRS</sequence>
<feature type="binding site" evidence="11">
    <location>
        <position position="413"/>
    </location>
    <ligand>
        <name>substrate</name>
    </ligand>
</feature>
<comment type="catalytic activity">
    <reaction evidence="11">
        <text>N(2)-acetyl-L-ornithine + L-glutamate = N-acetyl-L-glutamate + L-ornithine</text>
        <dbReference type="Rhea" id="RHEA:15349"/>
        <dbReference type="ChEBI" id="CHEBI:29985"/>
        <dbReference type="ChEBI" id="CHEBI:44337"/>
        <dbReference type="ChEBI" id="CHEBI:46911"/>
        <dbReference type="ChEBI" id="CHEBI:57805"/>
        <dbReference type="EC" id="2.3.1.35"/>
    </reaction>
</comment>
<accession>A0A2W2AYN3</accession>
<keyword evidence="9 11" id="KW-0511">Multifunctional enzyme</keyword>
<dbReference type="GO" id="GO:0004042">
    <property type="term" value="F:L-glutamate N-acetyltransferase activity"/>
    <property type="evidence" value="ECO:0007669"/>
    <property type="project" value="UniProtKB-UniRule"/>
</dbReference>
<feature type="chain" id="PRO_5023501164" description="Arginine biosynthesis bifunctional protein ArgJ alpha chain" evidence="11">
    <location>
        <begin position="1"/>
        <end position="196"/>
    </location>
</feature>
<dbReference type="InterPro" id="IPR002813">
    <property type="entry name" value="Arg_biosynth_ArgJ"/>
</dbReference>
<keyword evidence="8 11" id="KW-0068">Autocatalytic cleavage</keyword>
<evidence type="ECO:0000256" key="2">
    <source>
        <dbReference type="ARBA" id="ARBA00006774"/>
    </source>
</evidence>
<dbReference type="FunFam" id="3.10.20.340:FF:000003">
    <property type="entry name" value="Arginine biosynthesis bifunctional protein ArgJ"/>
    <property type="match status" value="1"/>
</dbReference>
<dbReference type="Gene3D" id="3.10.20.340">
    <property type="entry name" value="ArgJ beta chain, C-terminal domain"/>
    <property type="match status" value="1"/>
</dbReference>
<dbReference type="UniPathway" id="UPA00068">
    <property type="reaction ID" value="UER00106"/>
</dbReference>
<keyword evidence="4 11" id="KW-0963">Cytoplasm</keyword>
<feature type="binding site" evidence="11">
    <location>
        <position position="408"/>
    </location>
    <ligand>
        <name>substrate</name>
    </ligand>
</feature>
<dbReference type="PANTHER" id="PTHR23100">
    <property type="entry name" value="ARGININE BIOSYNTHESIS BIFUNCTIONAL PROTEIN ARGJ"/>
    <property type="match status" value="1"/>
</dbReference>
<dbReference type="GO" id="GO:0006526">
    <property type="term" value="P:L-arginine biosynthetic process"/>
    <property type="evidence" value="ECO:0007669"/>
    <property type="project" value="UniProtKB-UniRule"/>
</dbReference>
<keyword evidence="6 11" id="KW-0028">Amino-acid biosynthesis</keyword>
<feature type="binding site" evidence="11">
    <location>
        <position position="197"/>
    </location>
    <ligand>
        <name>substrate</name>
    </ligand>
</feature>
<dbReference type="CDD" id="cd02152">
    <property type="entry name" value="OAT"/>
    <property type="match status" value="1"/>
</dbReference>
<evidence type="ECO:0000256" key="5">
    <source>
        <dbReference type="ARBA" id="ARBA00022571"/>
    </source>
</evidence>
<comment type="subunit">
    <text evidence="3 11">Heterotetramer of two alpha and two beta chains.</text>
</comment>
<feature type="active site" description="Nucleophile" evidence="11">
    <location>
        <position position="197"/>
    </location>
</feature>
<dbReference type="Pfam" id="PF01960">
    <property type="entry name" value="ArgJ"/>
    <property type="match status" value="1"/>
</dbReference>
<dbReference type="NCBIfam" id="TIGR00120">
    <property type="entry name" value="ArgJ"/>
    <property type="match status" value="1"/>
</dbReference>
<dbReference type="InterPro" id="IPR042195">
    <property type="entry name" value="ArgJ_beta_C"/>
</dbReference>
<dbReference type="GO" id="GO:0006592">
    <property type="term" value="P:ornithine biosynthetic process"/>
    <property type="evidence" value="ECO:0007669"/>
    <property type="project" value="TreeGrafter"/>
</dbReference>
<dbReference type="HAMAP" id="MF_01106">
    <property type="entry name" value="ArgJ"/>
    <property type="match status" value="1"/>
</dbReference>
<protein>
    <recommendedName>
        <fullName evidence="11">Arginine biosynthesis bifunctional protein ArgJ</fullName>
    </recommendedName>
    <domain>
        <recommendedName>
            <fullName evidence="11">Glutamate N-acetyltransferase</fullName>
            <ecNumber evidence="11">2.3.1.35</ecNumber>
        </recommendedName>
        <alternativeName>
            <fullName evidence="11">Ornithine acetyltransferase</fullName>
            <shortName evidence="11">OATase</shortName>
        </alternativeName>
        <alternativeName>
            <fullName evidence="11">Ornithine transacetylase</fullName>
        </alternativeName>
    </domain>
    <domain>
        <recommendedName>
            <fullName evidence="11">Amino-acid acetyltransferase</fullName>
            <ecNumber evidence="11">2.3.1.1</ecNumber>
        </recommendedName>
        <alternativeName>
            <fullName evidence="11">N-acetylglutamate synthase</fullName>
            <shortName evidence="11">AGSase</shortName>
        </alternativeName>
    </domain>
    <component>
        <recommendedName>
            <fullName evidence="11">Arginine biosynthesis bifunctional protein ArgJ alpha chain</fullName>
        </recommendedName>
    </component>
    <component>
        <recommendedName>
            <fullName evidence="11">Arginine biosynthesis bifunctional protein ArgJ beta chain</fullName>
        </recommendedName>
    </component>
</protein>
<feature type="site" description="Cleavage; by autolysis" evidence="11">
    <location>
        <begin position="196"/>
        <end position="197"/>
    </location>
</feature>
<organism evidence="12 13">
    <name type="scientific">Aestuariivirga litoralis</name>
    <dbReference type="NCBI Taxonomy" id="2650924"/>
    <lineage>
        <taxon>Bacteria</taxon>
        <taxon>Pseudomonadati</taxon>
        <taxon>Pseudomonadota</taxon>
        <taxon>Alphaproteobacteria</taxon>
        <taxon>Hyphomicrobiales</taxon>
        <taxon>Aestuariivirgaceae</taxon>
        <taxon>Aestuariivirga</taxon>
    </lineage>
</organism>
<dbReference type="EC" id="2.3.1.35" evidence="11"/>
<dbReference type="PANTHER" id="PTHR23100:SF0">
    <property type="entry name" value="ARGININE BIOSYNTHESIS BIFUNCTIONAL PROTEIN ARGJ, MITOCHONDRIAL"/>
    <property type="match status" value="1"/>
</dbReference>
<keyword evidence="7 11" id="KW-0808">Transferase</keyword>
<dbReference type="EMBL" id="QKVK01000001">
    <property type="protein sequence ID" value="PZF78892.1"/>
    <property type="molecule type" value="Genomic_DNA"/>
</dbReference>
<feature type="site" description="Involved in the stabilization of negative charge on the oxyanion by the formation of the oxyanion hole" evidence="11">
    <location>
        <position position="124"/>
    </location>
</feature>
<keyword evidence="5 11" id="KW-0055">Arginine biosynthesis</keyword>
<dbReference type="GO" id="GO:0004358">
    <property type="term" value="F:L-glutamate N-acetyltransferase activity, acting on acetyl-L-ornithine as donor"/>
    <property type="evidence" value="ECO:0007669"/>
    <property type="project" value="UniProtKB-UniRule"/>
</dbReference>
<evidence type="ECO:0000256" key="3">
    <source>
        <dbReference type="ARBA" id="ARBA00011475"/>
    </source>
</evidence>
<comment type="pathway">
    <text evidence="11">Amino-acid biosynthesis; L-arginine biosynthesis; L-ornithine and N-acetyl-L-glutamate from L-glutamate and N(2)-acetyl-L-ornithine (cyclic): step 1/1.</text>
</comment>
<evidence type="ECO:0000256" key="6">
    <source>
        <dbReference type="ARBA" id="ARBA00022605"/>
    </source>
</evidence>
<keyword evidence="10 11" id="KW-0012">Acyltransferase</keyword>
<dbReference type="RefSeq" id="WP_111196220.1">
    <property type="nucleotide sequence ID" value="NZ_QKVK01000001.1"/>
</dbReference>
<evidence type="ECO:0000256" key="11">
    <source>
        <dbReference type="HAMAP-Rule" id="MF_01106"/>
    </source>
</evidence>
<evidence type="ECO:0000256" key="7">
    <source>
        <dbReference type="ARBA" id="ARBA00022679"/>
    </source>
</evidence>
<evidence type="ECO:0000256" key="1">
    <source>
        <dbReference type="ARBA" id="ARBA00004496"/>
    </source>
</evidence>
<dbReference type="Proteomes" id="UP000248795">
    <property type="component" value="Unassembled WGS sequence"/>
</dbReference>
<dbReference type="GO" id="GO:0005737">
    <property type="term" value="C:cytoplasm"/>
    <property type="evidence" value="ECO:0007669"/>
    <property type="project" value="UniProtKB-SubCell"/>
</dbReference>
<evidence type="ECO:0000256" key="9">
    <source>
        <dbReference type="ARBA" id="ARBA00023268"/>
    </source>
</evidence>
<comment type="pathway">
    <text evidence="11">Amino-acid biosynthesis; L-arginine biosynthesis; N(2)-acetyl-L-ornithine from L-glutamate: step 1/4.</text>
</comment>
<dbReference type="SUPFAM" id="SSF56266">
    <property type="entry name" value="DmpA/ArgJ-like"/>
    <property type="match status" value="1"/>
</dbReference>
<dbReference type="AlphaFoldDB" id="A0A2W2AYN3"/>
<comment type="similarity">
    <text evidence="2 11">Belongs to the ArgJ family.</text>
</comment>
<dbReference type="Gene3D" id="3.60.70.12">
    <property type="entry name" value="L-amino peptidase D-ALA esterase/amidase"/>
    <property type="match status" value="1"/>
</dbReference>
<evidence type="ECO:0000256" key="8">
    <source>
        <dbReference type="ARBA" id="ARBA00022813"/>
    </source>
</evidence>
<feature type="site" description="Involved in the stabilization of negative charge on the oxyanion by the formation of the oxyanion hole" evidence="11">
    <location>
        <position position="123"/>
    </location>
</feature>
<keyword evidence="13" id="KW-1185">Reference proteome</keyword>
<dbReference type="EC" id="2.3.1.1" evidence="11"/>
<comment type="function">
    <text evidence="11">Catalyzes two activities which are involved in the cyclic version of arginine biosynthesis: the synthesis of N-acetylglutamate from glutamate and acetyl-CoA as the acetyl donor, and of ornithine by transacetylation between N(2)-acetylornithine and glutamate.</text>
</comment>
<reference evidence="13" key="1">
    <citation type="submission" date="2018-06" db="EMBL/GenBank/DDBJ databases">
        <title>Aestuariibacter litoralis strain KCTC 52945T.</title>
        <authorList>
            <person name="Li X."/>
            <person name="Salam N."/>
            <person name="Li J.-L."/>
            <person name="Chen Y.-M."/>
            <person name="Yang Z.-W."/>
            <person name="Zhang L.-Y."/>
            <person name="Han M.-X."/>
            <person name="Xiao M."/>
            <person name="Li W.-J."/>
        </authorList>
    </citation>
    <scope>NUCLEOTIDE SEQUENCE [LARGE SCALE GENOMIC DNA]</scope>
    <source>
        <strain evidence="13">KCTC 52945</strain>
    </source>
</reference>
<dbReference type="InterPro" id="IPR016117">
    <property type="entry name" value="ArgJ-like_dom_sf"/>
</dbReference>
<feature type="binding site" evidence="11">
    <location>
        <position position="160"/>
    </location>
    <ligand>
        <name>substrate</name>
    </ligand>
</feature>
<feature type="chain" id="PRO_5023501163" description="Arginine biosynthesis bifunctional protein ArgJ beta chain" evidence="11">
    <location>
        <begin position="197"/>
        <end position="413"/>
    </location>
</feature>
<name>A0A2W2AYN3_9HYPH</name>
<evidence type="ECO:0000256" key="10">
    <source>
        <dbReference type="ARBA" id="ARBA00023315"/>
    </source>
</evidence>